<evidence type="ECO:0000256" key="7">
    <source>
        <dbReference type="ARBA" id="ARBA00023288"/>
    </source>
</evidence>
<evidence type="ECO:0000256" key="6">
    <source>
        <dbReference type="ARBA" id="ARBA00023139"/>
    </source>
</evidence>
<dbReference type="Gene3D" id="3.30.300.210">
    <property type="entry name" value="Nutrient germinant receptor protein C, domain 3"/>
    <property type="match status" value="1"/>
</dbReference>
<dbReference type="Pfam" id="PF05504">
    <property type="entry name" value="Spore_GerAC"/>
    <property type="match status" value="1"/>
</dbReference>
<organism evidence="10 11">
    <name type="scientific">Mesobacillus selenatarsenatis (strain DSM 18680 / JCM 14380 / FERM P-15431 / SF-1)</name>
    <dbReference type="NCBI Taxonomy" id="1321606"/>
    <lineage>
        <taxon>Bacteria</taxon>
        <taxon>Bacillati</taxon>
        <taxon>Bacillota</taxon>
        <taxon>Bacilli</taxon>
        <taxon>Bacillales</taxon>
        <taxon>Bacillaceae</taxon>
        <taxon>Mesobacillus</taxon>
    </lineage>
</organism>
<dbReference type="PROSITE" id="PS51257">
    <property type="entry name" value="PROKAR_LIPOPROTEIN"/>
    <property type="match status" value="1"/>
</dbReference>
<gene>
    <name evidence="10" type="ORF">SAMD00020551_3648</name>
</gene>
<dbReference type="STRING" id="1321606.SAMD00020551_3648"/>
<keyword evidence="7" id="KW-0449">Lipoprotein</keyword>
<evidence type="ECO:0000259" key="8">
    <source>
        <dbReference type="Pfam" id="PF05504"/>
    </source>
</evidence>
<evidence type="ECO:0000256" key="2">
    <source>
        <dbReference type="ARBA" id="ARBA00007886"/>
    </source>
</evidence>
<evidence type="ECO:0000256" key="1">
    <source>
        <dbReference type="ARBA" id="ARBA00004635"/>
    </source>
</evidence>
<dbReference type="PANTHER" id="PTHR35789">
    <property type="entry name" value="SPORE GERMINATION PROTEIN B3"/>
    <property type="match status" value="1"/>
</dbReference>
<dbReference type="NCBIfam" id="TIGR02887">
    <property type="entry name" value="spore_ger_x_C"/>
    <property type="match status" value="1"/>
</dbReference>
<comment type="similarity">
    <text evidence="2">Belongs to the GerABKC lipoprotein family.</text>
</comment>
<evidence type="ECO:0000256" key="3">
    <source>
        <dbReference type="ARBA" id="ARBA00022544"/>
    </source>
</evidence>
<feature type="domain" description="Spore germination GerAC-like C-terminal" evidence="8">
    <location>
        <begin position="236"/>
        <end position="400"/>
    </location>
</feature>
<protein>
    <submittedName>
        <fullName evidence="10">Spore germination protein GerKC</fullName>
    </submittedName>
</protein>
<comment type="caution">
    <text evidence="10">The sequence shown here is derived from an EMBL/GenBank/DDBJ whole genome shotgun (WGS) entry which is preliminary data.</text>
</comment>
<keyword evidence="6" id="KW-0564">Palmitate</keyword>
<proteinExistence type="inferred from homology"/>
<dbReference type="Proteomes" id="UP000031014">
    <property type="component" value="Unassembled WGS sequence"/>
</dbReference>
<dbReference type="RefSeq" id="WP_041967146.1">
    <property type="nucleotide sequence ID" value="NZ_BASE01000084.1"/>
</dbReference>
<dbReference type="Pfam" id="PF25198">
    <property type="entry name" value="Spore_GerAC_N"/>
    <property type="match status" value="1"/>
</dbReference>
<keyword evidence="4" id="KW-0732">Signal</keyword>
<dbReference type="GO" id="GO:0016020">
    <property type="term" value="C:membrane"/>
    <property type="evidence" value="ECO:0007669"/>
    <property type="project" value="UniProtKB-SubCell"/>
</dbReference>
<comment type="subcellular location">
    <subcellularLocation>
        <location evidence="1">Membrane</location>
        <topology evidence="1">Lipid-anchor</topology>
    </subcellularLocation>
</comment>
<evidence type="ECO:0000259" key="9">
    <source>
        <dbReference type="Pfam" id="PF25198"/>
    </source>
</evidence>
<reference evidence="10 11" key="1">
    <citation type="submission" date="2013-06" db="EMBL/GenBank/DDBJ databases">
        <title>Whole genome shotgun sequence of Bacillus selenatarsenatis SF-1.</title>
        <authorList>
            <person name="Kuroda M."/>
            <person name="Sei K."/>
            <person name="Yamashita M."/>
            <person name="Ike M."/>
        </authorList>
    </citation>
    <scope>NUCLEOTIDE SEQUENCE [LARGE SCALE GENOMIC DNA]</scope>
    <source>
        <strain evidence="10 11">SF-1</strain>
    </source>
</reference>
<dbReference type="InterPro" id="IPR008844">
    <property type="entry name" value="Spore_GerAC-like"/>
</dbReference>
<evidence type="ECO:0000256" key="5">
    <source>
        <dbReference type="ARBA" id="ARBA00023136"/>
    </source>
</evidence>
<evidence type="ECO:0000256" key="4">
    <source>
        <dbReference type="ARBA" id="ARBA00022729"/>
    </source>
</evidence>
<dbReference type="OrthoDB" id="9816067at2"/>
<keyword evidence="11" id="KW-1185">Reference proteome</keyword>
<keyword evidence="3" id="KW-0309">Germination</keyword>
<dbReference type="EMBL" id="BASE01000084">
    <property type="protein sequence ID" value="GAM15491.1"/>
    <property type="molecule type" value="Genomic_DNA"/>
</dbReference>
<feature type="domain" description="Spore germination protein N-terminal" evidence="9">
    <location>
        <begin position="25"/>
        <end position="199"/>
    </location>
</feature>
<evidence type="ECO:0000313" key="11">
    <source>
        <dbReference type="Proteomes" id="UP000031014"/>
    </source>
</evidence>
<accession>A0A0A8XBG4</accession>
<sequence>MKLRSKMMKVIFLTAVTLSLSGCWDHKELDEKAYVIGIGLDKHKIEGKVKVTYLIANPEVGSQQTAGGANEPPQEIVTLVADDFISSRNTANTIVAKEISYDLLRVLIVSEELARDPDFIRIIYSATKDREIKRSAQFIVSRENAADFIKNNKPKIETRPHKFLELMIERGQETGMIPEADLNGFFRVTESDADLYLAIYATTEKIEKDEAQTTDDDLLAGEIQVEGTTNNAQFIGSAVFKEGQMIGRITGEETRISSLLDNTWATEDILTAIKDPFDERYKLSIRISQKRENKYKLIPEKGRPTIEIDVPLFIEVYSDPSMINYAKNREKVKELKKSLTAAIEKNFTEFVSYTQQELKGDTFDLSIPMRKEFATLREFREFDWMKTYPDAKVKVNVSIRFGEFGRQSKLPKLEEVRD</sequence>
<name>A0A0A8XBG4_MESS1</name>
<dbReference type="InterPro" id="IPR057336">
    <property type="entry name" value="GerAC_N"/>
</dbReference>
<dbReference type="PANTHER" id="PTHR35789:SF1">
    <property type="entry name" value="SPORE GERMINATION PROTEIN B3"/>
    <property type="match status" value="1"/>
</dbReference>
<dbReference type="GO" id="GO:0009847">
    <property type="term" value="P:spore germination"/>
    <property type="evidence" value="ECO:0007669"/>
    <property type="project" value="InterPro"/>
</dbReference>
<dbReference type="InterPro" id="IPR038501">
    <property type="entry name" value="Spore_GerAC_C_sf"/>
</dbReference>
<evidence type="ECO:0000313" key="10">
    <source>
        <dbReference type="EMBL" id="GAM15491.1"/>
    </source>
</evidence>
<dbReference type="InterPro" id="IPR046953">
    <property type="entry name" value="Spore_GerAC-like_C"/>
</dbReference>
<keyword evidence="5" id="KW-0472">Membrane</keyword>
<dbReference type="AlphaFoldDB" id="A0A0A8XBG4"/>